<accession>A0A2M4DRR1</accession>
<organism evidence="1">
    <name type="scientific">Anopheles darlingi</name>
    <name type="common">Mosquito</name>
    <dbReference type="NCBI Taxonomy" id="43151"/>
    <lineage>
        <taxon>Eukaryota</taxon>
        <taxon>Metazoa</taxon>
        <taxon>Ecdysozoa</taxon>
        <taxon>Arthropoda</taxon>
        <taxon>Hexapoda</taxon>
        <taxon>Insecta</taxon>
        <taxon>Pterygota</taxon>
        <taxon>Neoptera</taxon>
        <taxon>Endopterygota</taxon>
        <taxon>Diptera</taxon>
        <taxon>Nematocera</taxon>
        <taxon>Culicoidea</taxon>
        <taxon>Culicidae</taxon>
        <taxon>Anophelinae</taxon>
        <taxon>Anopheles</taxon>
    </lineage>
</organism>
<evidence type="ECO:0000313" key="1">
    <source>
        <dbReference type="EMBL" id="MBW80244.1"/>
    </source>
</evidence>
<name>A0A2M4DRR1_ANODA</name>
<sequence>MSSLRSRMQWFRFHVLLPTLPARADVNAWFTFSVTIEHRAPVWEPSSLLRVWTLNPKPGRGDWWLSRYGLWCVYVGSLLVRTERKRKGIEIEPVSLEPRRVIVDEWMHLI</sequence>
<protein>
    <submittedName>
        <fullName evidence="1">Uncharacterized protein</fullName>
    </submittedName>
</protein>
<dbReference type="AlphaFoldDB" id="A0A2M4DRR1"/>
<proteinExistence type="predicted"/>
<reference evidence="1" key="1">
    <citation type="submission" date="2018-01" db="EMBL/GenBank/DDBJ databases">
        <title>An insight into the sialome of Amazonian anophelines.</title>
        <authorList>
            <person name="Ribeiro J.M."/>
            <person name="Scarpassa V."/>
            <person name="Calvo E."/>
        </authorList>
    </citation>
    <scope>NUCLEOTIDE SEQUENCE</scope>
</reference>
<dbReference type="EMBL" id="GGFL01016066">
    <property type="protein sequence ID" value="MBW80244.1"/>
    <property type="molecule type" value="Transcribed_RNA"/>
</dbReference>